<dbReference type="InterPro" id="IPR045030">
    <property type="entry name" value="LYSM1-4"/>
</dbReference>
<sequence>MESSTRYIDRIQREQSATKSPKDQRTVQHQSPNKLISTLNHFHKSPFSSRLHCHAMACCCKEREQETTDLFTPLSFPDIASPSPPPLTLSPMNSNFTALSSGDLLQSILERLPPRDLARSACVCRLWRAVASDRAMLERAFAGPWGVKRVVGTPSSTAFWRCSSLTRFAISHSLSRGDTVAGLALKYSAQVMEIKRLNNMMSDHGIYSRQRLFIPITKSELLSGATCYIEMDEHAKREVAVLYVDGGGPSDESDCQAGINIKDRRKKRILDSVRRSLHVDDGTAEYYLSAANGDPRAAMMQYSEDLRWEQQNTHV</sequence>
<name>A0AAV8D8E6_9POAL</name>
<feature type="domain" description="LysM" evidence="2">
    <location>
        <begin position="170"/>
        <end position="214"/>
    </location>
</feature>
<dbReference type="InterPro" id="IPR036779">
    <property type="entry name" value="LysM_dom_sf"/>
</dbReference>
<dbReference type="Pfam" id="PF12937">
    <property type="entry name" value="F-box-like"/>
    <property type="match status" value="1"/>
</dbReference>
<dbReference type="Proteomes" id="UP001140206">
    <property type="component" value="Chromosome 4"/>
</dbReference>
<comment type="caution">
    <text evidence="3">The sequence shown here is derived from an EMBL/GenBank/DDBJ whole genome shotgun (WGS) entry which is preliminary data.</text>
</comment>
<evidence type="ECO:0000256" key="1">
    <source>
        <dbReference type="SAM" id="MobiDB-lite"/>
    </source>
</evidence>
<accession>A0AAV8D8E6</accession>
<organism evidence="3 4">
    <name type="scientific">Rhynchospora pubera</name>
    <dbReference type="NCBI Taxonomy" id="906938"/>
    <lineage>
        <taxon>Eukaryota</taxon>
        <taxon>Viridiplantae</taxon>
        <taxon>Streptophyta</taxon>
        <taxon>Embryophyta</taxon>
        <taxon>Tracheophyta</taxon>
        <taxon>Spermatophyta</taxon>
        <taxon>Magnoliopsida</taxon>
        <taxon>Liliopsida</taxon>
        <taxon>Poales</taxon>
        <taxon>Cyperaceae</taxon>
        <taxon>Cyperoideae</taxon>
        <taxon>Rhynchosporeae</taxon>
        <taxon>Rhynchospora</taxon>
    </lineage>
</organism>
<dbReference type="CDD" id="cd00118">
    <property type="entry name" value="LysM"/>
    <property type="match status" value="1"/>
</dbReference>
<dbReference type="InterPro" id="IPR036047">
    <property type="entry name" value="F-box-like_dom_sf"/>
</dbReference>
<dbReference type="EMBL" id="JAMFTS010000004">
    <property type="protein sequence ID" value="KAJ4762746.1"/>
    <property type="molecule type" value="Genomic_DNA"/>
</dbReference>
<dbReference type="Gene3D" id="3.10.350.10">
    <property type="entry name" value="LysM domain"/>
    <property type="match status" value="1"/>
</dbReference>
<evidence type="ECO:0000313" key="4">
    <source>
        <dbReference type="Proteomes" id="UP001140206"/>
    </source>
</evidence>
<dbReference type="PANTHER" id="PTHR20932:SF8">
    <property type="entry name" value="LD22649P"/>
    <property type="match status" value="1"/>
</dbReference>
<dbReference type="PANTHER" id="PTHR20932">
    <property type="entry name" value="LYSM AND PUTATIVE PEPTIDOGLYCAN-BINDING DOMAIN-CONTAINING PROTEIN"/>
    <property type="match status" value="1"/>
</dbReference>
<dbReference type="SUPFAM" id="SSF54106">
    <property type="entry name" value="LysM domain"/>
    <property type="match status" value="1"/>
</dbReference>
<dbReference type="Pfam" id="PF01476">
    <property type="entry name" value="LysM"/>
    <property type="match status" value="1"/>
</dbReference>
<proteinExistence type="predicted"/>
<dbReference type="InterPro" id="IPR001810">
    <property type="entry name" value="F-box_dom"/>
</dbReference>
<dbReference type="Gene3D" id="1.20.1280.50">
    <property type="match status" value="1"/>
</dbReference>
<reference evidence="3" key="1">
    <citation type="submission" date="2022-08" db="EMBL/GenBank/DDBJ databases">
        <authorList>
            <person name="Marques A."/>
        </authorList>
    </citation>
    <scope>NUCLEOTIDE SEQUENCE</scope>
    <source>
        <strain evidence="3">RhyPub2mFocal</strain>
        <tissue evidence="3">Leaves</tissue>
    </source>
</reference>
<dbReference type="PROSITE" id="PS51782">
    <property type="entry name" value="LYSM"/>
    <property type="match status" value="1"/>
</dbReference>
<feature type="region of interest" description="Disordered" evidence="1">
    <location>
        <begin position="1"/>
        <end position="30"/>
    </location>
</feature>
<keyword evidence="4" id="KW-1185">Reference proteome</keyword>
<dbReference type="AlphaFoldDB" id="A0AAV8D8E6"/>
<dbReference type="SMART" id="SM00256">
    <property type="entry name" value="FBOX"/>
    <property type="match status" value="1"/>
</dbReference>
<evidence type="ECO:0000313" key="3">
    <source>
        <dbReference type="EMBL" id="KAJ4762746.1"/>
    </source>
</evidence>
<dbReference type="SUPFAM" id="SSF81383">
    <property type="entry name" value="F-box domain"/>
    <property type="match status" value="1"/>
</dbReference>
<protein>
    <submittedName>
        <fullName evidence="3">Peptidoglycan-binding LysM domain-containing protein</fullName>
    </submittedName>
</protein>
<dbReference type="InterPro" id="IPR018392">
    <property type="entry name" value="LysM"/>
</dbReference>
<gene>
    <name evidence="3" type="ORF">LUZ62_073121</name>
</gene>
<evidence type="ECO:0000259" key="2">
    <source>
        <dbReference type="PROSITE" id="PS51782"/>
    </source>
</evidence>